<organism evidence="1 2">
    <name type="scientific">Flavobacterium oncorhynchi</name>
    <dbReference type="NCBI Taxonomy" id="728056"/>
    <lineage>
        <taxon>Bacteria</taxon>
        <taxon>Pseudomonadati</taxon>
        <taxon>Bacteroidota</taxon>
        <taxon>Flavobacteriia</taxon>
        <taxon>Flavobacteriales</taxon>
        <taxon>Flavobacteriaceae</taxon>
        <taxon>Flavobacterium</taxon>
    </lineage>
</organism>
<dbReference type="RefSeq" id="WP_089055052.1">
    <property type="nucleotide sequence ID" value="NZ_MUHA01000023.1"/>
</dbReference>
<keyword evidence="2" id="KW-1185">Reference proteome</keyword>
<protein>
    <submittedName>
        <fullName evidence="1">Uncharacterized protein</fullName>
    </submittedName>
</protein>
<accession>A0A226HXU6</accession>
<dbReference type="EMBL" id="MUHA01000023">
    <property type="protein sequence ID" value="OXA98200.1"/>
    <property type="molecule type" value="Genomic_DNA"/>
</dbReference>
<reference evidence="1 2" key="1">
    <citation type="submission" date="2016-11" db="EMBL/GenBank/DDBJ databases">
        <title>Whole genomes of Flavobacteriaceae.</title>
        <authorList>
            <person name="Stine C."/>
            <person name="Li C."/>
            <person name="Tadesse D."/>
        </authorList>
    </citation>
    <scope>NUCLEOTIDE SEQUENCE [LARGE SCALE GENOMIC DNA]</scope>
    <source>
        <strain evidence="1 2">CCUG 59446</strain>
    </source>
</reference>
<proteinExistence type="predicted"/>
<comment type="caution">
    <text evidence="1">The sequence shown here is derived from an EMBL/GenBank/DDBJ whole genome shotgun (WGS) entry which is preliminary data.</text>
</comment>
<evidence type="ECO:0000313" key="1">
    <source>
        <dbReference type="EMBL" id="OXA98200.1"/>
    </source>
</evidence>
<sequence length="300" mass="35305">MILEDVLKKAAYKVWKELKPLNNPKYSIYEVREEALTSMAIKKMEKYNCTQIEKIVMIPPKLEKIAGYDFELVIGSKAKGKFVRLFIQSKRLIGNKIKSNYTNLKLDLKQTDQLLDYSKKHSSLGMYAFYNHLLENNLTLQNHYNSCSSFDKKSLGITLTSAYSVKKMKSNLFSDYHNNEGLRIDPMFYSLRHFPDLFYYHNGSKNNLAIPFHELSYFTIEKAEKINQLYNRIQKRNKKLNFFFFFSFGFEDFLGENEDLIPVLNSSIEKLSQDFQNRTEKPNDYFNPEALIIIDTDEIN</sequence>
<gene>
    <name evidence="1" type="ORF">B0A75_14750</name>
</gene>
<evidence type="ECO:0000313" key="2">
    <source>
        <dbReference type="Proteomes" id="UP000198336"/>
    </source>
</evidence>
<name>A0A226HXU6_9FLAO</name>
<dbReference type="Pfam" id="PF20320">
    <property type="entry name" value="DUF6615"/>
    <property type="match status" value="1"/>
</dbReference>
<dbReference type="Proteomes" id="UP000198336">
    <property type="component" value="Unassembled WGS sequence"/>
</dbReference>
<dbReference type="AlphaFoldDB" id="A0A226HXU6"/>
<dbReference type="InterPro" id="IPR046723">
    <property type="entry name" value="DUF6615"/>
</dbReference>